<feature type="domain" description="AMP-binding enzyme C-terminal" evidence="3">
    <location>
        <begin position="6"/>
        <end position="56"/>
    </location>
</feature>
<feature type="non-terminal residue" evidence="4">
    <location>
        <position position="77"/>
    </location>
</feature>
<evidence type="ECO:0000313" key="4">
    <source>
        <dbReference type="EMBL" id="TBW41572.1"/>
    </source>
</evidence>
<gene>
    <name evidence="4" type="ORF">EZI54_24280</name>
</gene>
<protein>
    <recommendedName>
        <fullName evidence="3">AMP-binding enzyme C-terminal domain-containing protein</fullName>
    </recommendedName>
</protein>
<evidence type="ECO:0000256" key="2">
    <source>
        <dbReference type="ARBA" id="ARBA00022553"/>
    </source>
</evidence>
<comment type="caution">
    <text evidence="4">The sequence shown here is derived from an EMBL/GenBank/DDBJ whole genome shotgun (WGS) entry which is preliminary data.</text>
</comment>
<dbReference type="SUPFAM" id="SSF56801">
    <property type="entry name" value="Acetyl-CoA synthetase-like"/>
    <property type="match status" value="1"/>
</dbReference>
<dbReference type="PANTHER" id="PTHR44845">
    <property type="entry name" value="CARRIER DOMAIN-CONTAINING PROTEIN"/>
    <property type="match status" value="1"/>
</dbReference>
<proteinExistence type="predicted"/>
<keyword evidence="1" id="KW-0596">Phosphopantetheine</keyword>
<evidence type="ECO:0000256" key="1">
    <source>
        <dbReference type="ARBA" id="ARBA00022450"/>
    </source>
</evidence>
<accession>A0ABY1ZGR1</accession>
<name>A0ABY1ZGR1_9GAMM</name>
<dbReference type="InterPro" id="IPR045851">
    <property type="entry name" value="AMP-bd_C_sf"/>
</dbReference>
<dbReference type="RefSeq" id="WP_131484371.1">
    <property type="nucleotide sequence ID" value="NZ_SJDL01000252.1"/>
</dbReference>
<sequence length="77" mass="8306">REDAPGDKRLVAYLVPKTDELDVAAVRAALAQSLPAYMVPAAFVALEQLPLTPNGKLDRQALPAPEDDAYVRAVYEA</sequence>
<dbReference type="Gene3D" id="3.30.300.30">
    <property type="match status" value="1"/>
</dbReference>
<dbReference type="Proteomes" id="UP000313645">
    <property type="component" value="Unassembled WGS sequence"/>
</dbReference>
<keyword evidence="2" id="KW-0597">Phosphoprotein</keyword>
<dbReference type="Pfam" id="PF13193">
    <property type="entry name" value="AMP-binding_C"/>
    <property type="match status" value="1"/>
</dbReference>
<dbReference type="InterPro" id="IPR025110">
    <property type="entry name" value="AMP-bd_C"/>
</dbReference>
<reference evidence="4 5" key="1">
    <citation type="submission" date="2019-02" db="EMBL/GenBank/DDBJ databases">
        <title>Marinobacter halodurans sp. nov., a marine bacterium isolated from sea tidal flat.</title>
        <authorList>
            <person name="Yoo Y."/>
            <person name="Lee D.W."/>
            <person name="Kim B.S."/>
            <person name="Kim J.-J."/>
        </authorList>
    </citation>
    <scope>NUCLEOTIDE SEQUENCE [LARGE SCALE GENOMIC DNA]</scope>
    <source>
        <strain evidence="4 5">YJ-S3-2</strain>
    </source>
</reference>
<evidence type="ECO:0000259" key="3">
    <source>
        <dbReference type="Pfam" id="PF13193"/>
    </source>
</evidence>
<dbReference type="EMBL" id="SJDL01000252">
    <property type="protein sequence ID" value="TBW41572.1"/>
    <property type="molecule type" value="Genomic_DNA"/>
</dbReference>
<evidence type="ECO:0000313" key="5">
    <source>
        <dbReference type="Proteomes" id="UP000313645"/>
    </source>
</evidence>
<keyword evidence="5" id="KW-1185">Reference proteome</keyword>
<organism evidence="4 5">
    <name type="scientific">Marinobacter halodurans</name>
    <dbReference type="NCBI Taxonomy" id="2528979"/>
    <lineage>
        <taxon>Bacteria</taxon>
        <taxon>Pseudomonadati</taxon>
        <taxon>Pseudomonadota</taxon>
        <taxon>Gammaproteobacteria</taxon>
        <taxon>Pseudomonadales</taxon>
        <taxon>Marinobacteraceae</taxon>
        <taxon>Marinobacter</taxon>
    </lineage>
</organism>
<feature type="non-terminal residue" evidence="4">
    <location>
        <position position="1"/>
    </location>
</feature>
<dbReference type="PANTHER" id="PTHR44845:SF6">
    <property type="entry name" value="BETA-ALANINE-ACTIVATING ENZYME"/>
    <property type="match status" value="1"/>
</dbReference>